<reference evidence="3 4" key="1">
    <citation type="journal article" date="2020" name="ISME J.">
        <title>Uncovering the hidden diversity of litter-decomposition mechanisms in mushroom-forming fungi.</title>
        <authorList>
            <person name="Floudas D."/>
            <person name="Bentzer J."/>
            <person name="Ahren D."/>
            <person name="Johansson T."/>
            <person name="Persson P."/>
            <person name="Tunlid A."/>
        </authorList>
    </citation>
    <scope>NUCLEOTIDE SEQUENCE [LARGE SCALE GENOMIC DNA]</scope>
    <source>
        <strain evidence="3 4">CBS 175.51</strain>
    </source>
</reference>
<dbReference type="AlphaFoldDB" id="A0A8H5BM63"/>
<evidence type="ECO:0000256" key="1">
    <source>
        <dbReference type="SAM" id="MobiDB-lite"/>
    </source>
</evidence>
<feature type="domain" description="Fungal-type protein kinase" evidence="2">
    <location>
        <begin position="281"/>
        <end position="392"/>
    </location>
</feature>
<dbReference type="Gene3D" id="1.10.510.10">
    <property type="entry name" value="Transferase(Phosphotransferase) domain 1"/>
    <property type="match status" value="1"/>
</dbReference>
<dbReference type="SUPFAM" id="SSF56112">
    <property type="entry name" value="Protein kinase-like (PK-like)"/>
    <property type="match status" value="1"/>
</dbReference>
<keyword evidence="4" id="KW-1185">Reference proteome</keyword>
<dbReference type="InterPro" id="IPR040976">
    <property type="entry name" value="Pkinase_fungal"/>
</dbReference>
<evidence type="ECO:0000313" key="4">
    <source>
        <dbReference type="Proteomes" id="UP000541558"/>
    </source>
</evidence>
<accession>A0A8H5BM63</accession>
<dbReference type="PANTHER" id="PTHR38248:SF2">
    <property type="entry name" value="FUNK1 11"/>
    <property type="match status" value="1"/>
</dbReference>
<sequence length="560" mass="63540">MNQASEVTHSNCHCRLSMDAMVNKGTLSRSLDSTRYDPAKCPRLRFNLNHHHLSGSEPRVLLSMNAAMRATLGTEASPETRSTPVENQAHAREGETKKRRAYEAELEPSSAARKMLKRTQQSRTAMQELEPMESSDVTFQLFYDTIERPVMPLADYAAEPTMFSSFGCHNHTMGFTVTGSMRDVCNPVYEYSVYPIQVEGCDFAAGEKAESEREVAVNLSWREMSRPYEKDLLSCILAEEVFEDIDRSVRQKAIREDNKAYKAQRPLARPYPVLVLLTKYEPISTITSMTEVELLNAFLALIYCHAVLWSIGIEHRDISEGNLMFDKTTKNPKLCDYDLSHLRGERRPSGYSNTGTWAFMAMELLTPAMDGPVARLYRHDFESFIAVLVWVVLRYRDGKRVPDPPLEEWVQNQFEMCAANRKHTFDHIGKGLLARPTWMTRTMWSIIEGAVAGLQVYIAICEMLAKKIRKMEWDAAYEEGDVDPTGDGGFGEMVDYKKPNAGQPSLASVKEELEGYNTLLFLDKVFESLKLFSPSNSRGPLFVDLLRTHCIDGLKKPPFS</sequence>
<protein>
    <recommendedName>
        <fullName evidence="2">Fungal-type protein kinase domain-containing protein</fullName>
    </recommendedName>
</protein>
<dbReference type="EMBL" id="JAACJK010000163">
    <property type="protein sequence ID" value="KAF5325686.1"/>
    <property type="molecule type" value="Genomic_DNA"/>
</dbReference>
<proteinExistence type="predicted"/>
<feature type="region of interest" description="Disordered" evidence="1">
    <location>
        <begin position="73"/>
        <end position="101"/>
    </location>
</feature>
<comment type="caution">
    <text evidence="3">The sequence shown here is derived from an EMBL/GenBank/DDBJ whole genome shotgun (WGS) entry which is preliminary data.</text>
</comment>
<organism evidence="3 4">
    <name type="scientific">Ephemerocybe angulata</name>
    <dbReference type="NCBI Taxonomy" id="980116"/>
    <lineage>
        <taxon>Eukaryota</taxon>
        <taxon>Fungi</taxon>
        <taxon>Dikarya</taxon>
        <taxon>Basidiomycota</taxon>
        <taxon>Agaricomycotina</taxon>
        <taxon>Agaricomycetes</taxon>
        <taxon>Agaricomycetidae</taxon>
        <taxon>Agaricales</taxon>
        <taxon>Agaricineae</taxon>
        <taxon>Psathyrellaceae</taxon>
        <taxon>Ephemerocybe</taxon>
    </lineage>
</organism>
<dbReference type="OrthoDB" id="5569250at2759"/>
<evidence type="ECO:0000259" key="2">
    <source>
        <dbReference type="Pfam" id="PF17667"/>
    </source>
</evidence>
<name>A0A8H5BM63_9AGAR</name>
<gene>
    <name evidence="3" type="ORF">D9611_000681</name>
</gene>
<dbReference type="Proteomes" id="UP000541558">
    <property type="component" value="Unassembled WGS sequence"/>
</dbReference>
<dbReference type="Pfam" id="PF17667">
    <property type="entry name" value="Pkinase_fungal"/>
    <property type="match status" value="1"/>
</dbReference>
<dbReference type="PANTHER" id="PTHR38248">
    <property type="entry name" value="FUNK1 6"/>
    <property type="match status" value="1"/>
</dbReference>
<dbReference type="InterPro" id="IPR011009">
    <property type="entry name" value="Kinase-like_dom_sf"/>
</dbReference>
<feature type="compositionally biased region" description="Polar residues" evidence="1">
    <location>
        <begin position="77"/>
        <end position="86"/>
    </location>
</feature>
<evidence type="ECO:0000313" key="3">
    <source>
        <dbReference type="EMBL" id="KAF5325686.1"/>
    </source>
</evidence>